<keyword evidence="3" id="KW-1185">Reference proteome</keyword>
<evidence type="ECO:0000256" key="1">
    <source>
        <dbReference type="SAM" id="Phobius"/>
    </source>
</evidence>
<feature type="transmembrane region" description="Helical" evidence="1">
    <location>
        <begin position="58"/>
        <end position="79"/>
    </location>
</feature>
<evidence type="ECO:0000313" key="2">
    <source>
        <dbReference type="EMBL" id="WWF05822.1"/>
    </source>
</evidence>
<accession>A0ABZ2FI53</accession>
<gene>
    <name evidence="2" type="ORF">N5P18_02795</name>
</gene>
<dbReference type="Proteomes" id="UP001381003">
    <property type="component" value="Chromosome"/>
</dbReference>
<name>A0ABZ2FI53_9MICO</name>
<protein>
    <submittedName>
        <fullName evidence="2">Uncharacterized protein</fullName>
    </submittedName>
</protein>
<sequence length="97" mass="10669">MSDDPLEDVQLPRRTTRLPFWSMWGRETAKDFALLLAAIPVVCVLIYVPVLATSGGSWPRLVGLLLLFVAIWCVLRVVLHRWVAAGTGEAGDPPSRG</sequence>
<dbReference type="EMBL" id="CP104874">
    <property type="protein sequence ID" value="WWF05822.1"/>
    <property type="molecule type" value="Genomic_DNA"/>
</dbReference>
<keyword evidence="1" id="KW-1133">Transmembrane helix</keyword>
<keyword evidence="1" id="KW-0812">Transmembrane</keyword>
<reference evidence="2 3" key="1">
    <citation type="submission" date="2022-09" db="EMBL/GenBank/DDBJ databases">
        <title>Complete genome sequence of Janibacter terrae strain COS04-44, PCL-degrading bacteria isolated from oil spilled coast.</title>
        <authorList>
            <person name="Park H."/>
            <person name="Kim J.Y."/>
            <person name="An S.H."/>
            <person name="Lee C.M."/>
            <person name="Weon H.-Y."/>
        </authorList>
    </citation>
    <scope>NUCLEOTIDE SEQUENCE [LARGE SCALE GENOMIC DNA]</scope>
    <source>
        <strain evidence="2 3">COS04-44</strain>
    </source>
</reference>
<proteinExistence type="predicted"/>
<evidence type="ECO:0000313" key="3">
    <source>
        <dbReference type="Proteomes" id="UP001381003"/>
    </source>
</evidence>
<feature type="transmembrane region" description="Helical" evidence="1">
    <location>
        <begin position="32"/>
        <end position="52"/>
    </location>
</feature>
<organism evidence="2 3">
    <name type="scientific">Janibacter terrae</name>
    <dbReference type="NCBI Taxonomy" id="103817"/>
    <lineage>
        <taxon>Bacteria</taxon>
        <taxon>Bacillati</taxon>
        <taxon>Actinomycetota</taxon>
        <taxon>Actinomycetes</taxon>
        <taxon>Micrococcales</taxon>
        <taxon>Intrasporangiaceae</taxon>
        <taxon>Janibacter</taxon>
    </lineage>
</organism>
<dbReference type="RefSeq" id="WP_068325889.1">
    <property type="nucleotide sequence ID" value="NZ_CP104874.1"/>
</dbReference>
<keyword evidence="1" id="KW-0472">Membrane</keyword>